<sequence length="450" mass="49572">MSLSELTSLQQTLNEAIDVYKAELAAQNIPEPSLNTSKPHPTDDAAYLPTPAMYEARRTALASLGLIKTLVQNPHDTVLAMSWASMEVASVRLAAEIGLASVLGDSDEGLNVKDIEDKTGVDGLKIERILRLLITQGWFRETKPGYFANNRTSNLIKRDQPGRHLSTYLSERFHKTSVYLPEMLAHPDPEWRKSDSPLKTAFQLYYKTDLPLTGEVSWLTTYPEEATGFALAMGALGPTSDPGVVADFPWVEIAEGKEAIVDVGGGQGTLCCSLAAKYPEIKQFIVQDLPETRPAAESYIASKGLSDRVTFEAHNFFEPQKRRGKYVFVLQRVLHDWSTEQGAVILGNIRDALNKDSSILIINTIIQDGVLAKSGPPLSQSLSSRTDSTLYTPVSPPPLIPSDFGEASRVQHQQNVGLTGSRNSFERTYPQMKEMVELSGLKIKKVNPTR</sequence>
<keyword evidence="1" id="KW-0489">Methyltransferase</keyword>
<feature type="domain" description="O-methyltransferase C-terminal" evidence="4">
    <location>
        <begin position="258"/>
        <end position="368"/>
    </location>
</feature>
<dbReference type="PANTHER" id="PTHR43712:SF2">
    <property type="entry name" value="O-METHYLTRANSFERASE CICE"/>
    <property type="match status" value="1"/>
</dbReference>
<dbReference type="PROSITE" id="PS51683">
    <property type="entry name" value="SAM_OMT_II"/>
    <property type="match status" value="1"/>
</dbReference>
<dbReference type="Pfam" id="PF00891">
    <property type="entry name" value="Methyltransf_2"/>
    <property type="match status" value="1"/>
</dbReference>
<keyword evidence="2" id="KW-0808">Transferase</keyword>
<protein>
    <recommendedName>
        <fullName evidence="4">O-methyltransferase C-terminal domain-containing protein</fullName>
    </recommendedName>
</protein>
<organism evidence="5 6">
    <name type="scientific">Marasmius tenuissimus</name>
    <dbReference type="NCBI Taxonomy" id="585030"/>
    <lineage>
        <taxon>Eukaryota</taxon>
        <taxon>Fungi</taxon>
        <taxon>Dikarya</taxon>
        <taxon>Basidiomycota</taxon>
        <taxon>Agaricomycotina</taxon>
        <taxon>Agaricomycetes</taxon>
        <taxon>Agaricomycetidae</taxon>
        <taxon>Agaricales</taxon>
        <taxon>Marasmiineae</taxon>
        <taxon>Marasmiaceae</taxon>
        <taxon>Marasmius</taxon>
    </lineage>
</organism>
<gene>
    <name evidence="5" type="ORF">AAF712_009435</name>
</gene>
<reference evidence="5 6" key="1">
    <citation type="submission" date="2024-05" db="EMBL/GenBank/DDBJ databases">
        <title>A draft genome resource for the thread blight pathogen Marasmius tenuissimus strain MS-2.</title>
        <authorList>
            <person name="Yulfo-Soto G.E."/>
            <person name="Baruah I.K."/>
            <person name="Amoako-Attah I."/>
            <person name="Bukari Y."/>
            <person name="Meinhardt L.W."/>
            <person name="Bailey B.A."/>
            <person name="Cohen S.P."/>
        </authorList>
    </citation>
    <scope>NUCLEOTIDE SEQUENCE [LARGE SCALE GENOMIC DNA]</scope>
    <source>
        <strain evidence="5 6">MS-2</strain>
    </source>
</reference>
<dbReference type="Gene3D" id="3.40.50.150">
    <property type="entry name" value="Vaccinia Virus protein VP39"/>
    <property type="match status" value="1"/>
</dbReference>
<dbReference type="InterPro" id="IPR036388">
    <property type="entry name" value="WH-like_DNA-bd_sf"/>
</dbReference>
<dbReference type="InterPro" id="IPR016461">
    <property type="entry name" value="COMT-like"/>
</dbReference>
<proteinExistence type="predicted"/>
<evidence type="ECO:0000256" key="2">
    <source>
        <dbReference type="ARBA" id="ARBA00022679"/>
    </source>
</evidence>
<evidence type="ECO:0000256" key="1">
    <source>
        <dbReference type="ARBA" id="ARBA00022603"/>
    </source>
</evidence>
<keyword evidence="6" id="KW-1185">Reference proteome</keyword>
<dbReference type="InterPro" id="IPR036390">
    <property type="entry name" value="WH_DNA-bd_sf"/>
</dbReference>
<comment type="caution">
    <text evidence="5">The sequence shown here is derived from an EMBL/GenBank/DDBJ whole genome shotgun (WGS) entry which is preliminary data.</text>
</comment>
<evidence type="ECO:0000313" key="6">
    <source>
        <dbReference type="Proteomes" id="UP001437256"/>
    </source>
</evidence>
<dbReference type="PANTHER" id="PTHR43712">
    <property type="entry name" value="PUTATIVE (AFU_ORTHOLOGUE AFUA_4G14580)-RELATED"/>
    <property type="match status" value="1"/>
</dbReference>
<dbReference type="SUPFAM" id="SSF46785">
    <property type="entry name" value="Winged helix' DNA-binding domain"/>
    <property type="match status" value="1"/>
</dbReference>
<evidence type="ECO:0000256" key="3">
    <source>
        <dbReference type="ARBA" id="ARBA00022691"/>
    </source>
</evidence>
<evidence type="ECO:0000259" key="4">
    <source>
        <dbReference type="Pfam" id="PF00891"/>
    </source>
</evidence>
<accession>A0ABR2ZR88</accession>
<dbReference type="Proteomes" id="UP001437256">
    <property type="component" value="Unassembled WGS sequence"/>
</dbReference>
<dbReference type="SUPFAM" id="SSF53335">
    <property type="entry name" value="S-adenosyl-L-methionine-dependent methyltransferases"/>
    <property type="match status" value="1"/>
</dbReference>
<dbReference type="InterPro" id="IPR029063">
    <property type="entry name" value="SAM-dependent_MTases_sf"/>
</dbReference>
<keyword evidence="3" id="KW-0949">S-adenosyl-L-methionine</keyword>
<dbReference type="InterPro" id="IPR001077">
    <property type="entry name" value="COMT_C"/>
</dbReference>
<name>A0ABR2ZR88_9AGAR</name>
<dbReference type="Gene3D" id="1.10.10.10">
    <property type="entry name" value="Winged helix-like DNA-binding domain superfamily/Winged helix DNA-binding domain"/>
    <property type="match status" value="1"/>
</dbReference>
<evidence type="ECO:0000313" key="5">
    <source>
        <dbReference type="EMBL" id="KAL0063637.1"/>
    </source>
</evidence>
<dbReference type="EMBL" id="JBBXMP010000076">
    <property type="protein sequence ID" value="KAL0063637.1"/>
    <property type="molecule type" value="Genomic_DNA"/>
</dbReference>